<keyword evidence="3 5" id="KW-0560">Oxidoreductase</keyword>
<dbReference type="InterPro" id="IPR015659">
    <property type="entry name" value="Proline_oxidase"/>
</dbReference>
<dbReference type="PANTHER" id="PTHR13914">
    <property type="entry name" value="PROLINE OXIDASE"/>
    <property type="match status" value="1"/>
</dbReference>
<dbReference type="EMBL" id="JAJVDC020000007">
    <property type="protein sequence ID" value="KAL1636328.1"/>
    <property type="molecule type" value="Genomic_DNA"/>
</dbReference>
<comment type="catalytic activity">
    <reaction evidence="5">
        <text>L-proline + a quinone = (S)-1-pyrroline-5-carboxylate + a quinol + H(+)</text>
        <dbReference type="Rhea" id="RHEA:23784"/>
        <dbReference type="ChEBI" id="CHEBI:15378"/>
        <dbReference type="ChEBI" id="CHEBI:17388"/>
        <dbReference type="ChEBI" id="CHEBI:24646"/>
        <dbReference type="ChEBI" id="CHEBI:60039"/>
        <dbReference type="ChEBI" id="CHEBI:132124"/>
        <dbReference type="EC" id="1.5.5.2"/>
    </reaction>
</comment>
<dbReference type="EC" id="1.5.5.2" evidence="2 5"/>
<evidence type="ECO:0000256" key="2">
    <source>
        <dbReference type="ARBA" id="ARBA00012695"/>
    </source>
</evidence>
<dbReference type="Proteomes" id="UP001521116">
    <property type="component" value="Unassembled WGS sequence"/>
</dbReference>
<evidence type="ECO:0000313" key="7">
    <source>
        <dbReference type="EMBL" id="KAL1636328.1"/>
    </source>
</evidence>
<proteinExistence type="inferred from homology"/>
<feature type="domain" description="Proline dehydrogenase" evidence="6">
    <location>
        <begin position="171"/>
        <end position="466"/>
    </location>
</feature>
<keyword evidence="5" id="KW-0274">FAD</keyword>
<accession>A0ABR3T9U3</accession>
<keyword evidence="5" id="KW-0285">Flavoprotein</keyword>
<dbReference type="Gene3D" id="3.20.20.220">
    <property type="match status" value="1"/>
</dbReference>
<dbReference type="Pfam" id="PF01619">
    <property type="entry name" value="Pro_dh"/>
    <property type="match status" value="1"/>
</dbReference>
<organism evidence="7 8">
    <name type="scientific">Neofusicoccum ribis</name>
    <dbReference type="NCBI Taxonomy" id="45134"/>
    <lineage>
        <taxon>Eukaryota</taxon>
        <taxon>Fungi</taxon>
        <taxon>Dikarya</taxon>
        <taxon>Ascomycota</taxon>
        <taxon>Pezizomycotina</taxon>
        <taxon>Dothideomycetes</taxon>
        <taxon>Dothideomycetes incertae sedis</taxon>
        <taxon>Botryosphaeriales</taxon>
        <taxon>Botryosphaeriaceae</taxon>
        <taxon>Neofusicoccum</taxon>
    </lineage>
</organism>
<keyword evidence="4 5" id="KW-0642">Proline metabolism</keyword>
<comment type="caution">
    <text evidence="7">The sequence shown here is derived from an EMBL/GenBank/DDBJ whole genome shotgun (WGS) entry which is preliminary data.</text>
</comment>
<evidence type="ECO:0000256" key="4">
    <source>
        <dbReference type="ARBA" id="ARBA00023062"/>
    </source>
</evidence>
<comment type="function">
    <text evidence="5">Converts proline to delta-1-pyrroline-5-carboxylate.</text>
</comment>
<keyword evidence="8" id="KW-1185">Reference proteome</keyword>
<comment type="similarity">
    <text evidence="1 5">Belongs to the proline oxidase family.</text>
</comment>
<dbReference type="InterPro" id="IPR002872">
    <property type="entry name" value="Proline_DH_dom"/>
</dbReference>
<protein>
    <recommendedName>
        <fullName evidence="2 5">Proline dehydrogenase</fullName>
        <ecNumber evidence="2 5">1.5.5.2</ecNumber>
    </recommendedName>
</protein>
<gene>
    <name evidence="7" type="primary">PUT1_2</name>
    <name evidence="7" type="ORF">SLS56_001308</name>
</gene>
<evidence type="ECO:0000313" key="8">
    <source>
        <dbReference type="Proteomes" id="UP001521116"/>
    </source>
</evidence>
<evidence type="ECO:0000256" key="1">
    <source>
        <dbReference type="ARBA" id="ARBA00005869"/>
    </source>
</evidence>
<evidence type="ECO:0000256" key="5">
    <source>
        <dbReference type="RuleBase" id="RU364054"/>
    </source>
</evidence>
<name>A0ABR3T9U3_9PEZI</name>
<dbReference type="InterPro" id="IPR029041">
    <property type="entry name" value="FAD-linked_oxidoreductase-like"/>
</dbReference>
<reference evidence="7 8" key="1">
    <citation type="submission" date="2024-02" db="EMBL/GenBank/DDBJ databases">
        <title>De novo assembly and annotation of 12 fungi associated with fruit tree decline syndrome in Ontario, Canada.</title>
        <authorList>
            <person name="Sulman M."/>
            <person name="Ellouze W."/>
            <person name="Ilyukhin E."/>
        </authorList>
    </citation>
    <scope>NUCLEOTIDE SEQUENCE [LARGE SCALE GENOMIC DNA]</scope>
    <source>
        <strain evidence="7 8">M1-105</strain>
    </source>
</reference>
<evidence type="ECO:0000259" key="6">
    <source>
        <dbReference type="Pfam" id="PF01619"/>
    </source>
</evidence>
<comment type="cofactor">
    <cofactor evidence="5">
        <name>FAD</name>
        <dbReference type="ChEBI" id="CHEBI:57692"/>
    </cofactor>
</comment>
<evidence type="ECO:0000256" key="3">
    <source>
        <dbReference type="ARBA" id="ARBA00023002"/>
    </source>
</evidence>
<dbReference type="PANTHER" id="PTHR13914:SF30">
    <property type="entry name" value="PROLINE DEHYDROGENASE"/>
    <property type="match status" value="1"/>
</dbReference>
<dbReference type="SUPFAM" id="SSF51730">
    <property type="entry name" value="FAD-linked oxidoreductase"/>
    <property type="match status" value="1"/>
</dbReference>
<sequence>MRPRICSPHPVPKPLTQPLFFYGGRHRYVHSSNPNAATLAVSPLPETPRTPVPHEPPLAGLPLTNVLRTYLITRLSSSPVLWALSFQGLKLLVNPRIALLDPDKNRALNWVLKKTFYSQFCAGENGTEVAQTTKAVKSVGYHGIILEYALEVLLDGITNGPVPTADSAETRREIEEWRRGMLQTVDMAGPGEFAALKWSGLGRYALHLLKQNQPPTPLMDSVIREVCDAAAAKNVALLPGAEEEVTNAGIDTWTLALERQYNRHDSGQTIMYNTYQAYLKSTPAKLASHLADAHKHGYTLGVKLVRGAYLASEPKSQVCSSKAETDRVYNELAESLLRLRYGHLLRPTQGTGSETFPPIALVLATHNAESVRLAQRIRNEQVARGESRIKLSYAQLMGMADEIGCELVQAGRSAAAEQESTGTYGPLWRKVDVPKAYKCLCWGTAGECLQFLLRRAAENRDAATRTEKTRKAMATELVRRLRVALWLMP</sequence>